<proteinExistence type="inferred from homology"/>
<dbReference type="CDD" id="cd15482">
    <property type="entry name" value="Sialidase_non-viral"/>
    <property type="match status" value="1"/>
</dbReference>
<dbReference type="InterPro" id="IPR013320">
    <property type="entry name" value="ConA-like_dom_sf"/>
</dbReference>
<feature type="region of interest" description="Disordered" evidence="4">
    <location>
        <begin position="1346"/>
        <end position="1366"/>
    </location>
</feature>
<gene>
    <name evidence="7" type="primary">nanA</name>
    <name evidence="7" type="ORF">IMSAGC017_00604</name>
</gene>
<dbReference type="InterPro" id="IPR000421">
    <property type="entry name" value="FA58C"/>
</dbReference>
<dbReference type="InterPro" id="IPR036278">
    <property type="entry name" value="Sialidase_sf"/>
</dbReference>
<dbReference type="GO" id="GO:0016020">
    <property type="term" value="C:membrane"/>
    <property type="evidence" value="ECO:0007669"/>
    <property type="project" value="TreeGrafter"/>
</dbReference>
<comment type="similarity">
    <text evidence="2">Belongs to the glycosyl hydrolase 33 family.</text>
</comment>
<dbReference type="GO" id="GO:0006689">
    <property type="term" value="P:ganglioside catabolic process"/>
    <property type="evidence" value="ECO:0007669"/>
    <property type="project" value="TreeGrafter"/>
</dbReference>
<dbReference type="Pfam" id="PF13088">
    <property type="entry name" value="BNR_2"/>
    <property type="match status" value="1"/>
</dbReference>
<dbReference type="Proteomes" id="UP000490821">
    <property type="component" value="Unassembled WGS sequence"/>
</dbReference>
<keyword evidence="7" id="KW-0378">Hydrolase</keyword>
<evidence type="ECO:0000313" key="7">
    <source>
        <dbReference type="EMBL" id="GFI40571.1"/>
    </source>
</evidence>
<dbReference type="GO" id="GO:0009313">
    <property type="term" value="P:oligosaccharide catabolic process"/>
    <property type="evidence" value="ECO:0007669"/>
    <property type="project" value="TreeGrafter"/>
</dbReference>
<keyword evidence="5" id="KW-0732">Signal</keyword>
<dbReference type="Gene3D" id="2.60.120.260">
    <property type="entry name" value="Galactose-binding domain-like"/>
    <property type="match status" value="1"/>
</dbReference>
<dbReference type="EC" id="3.2.1.18" evidence="3"/>
<evidence type="ECO:0000313" key="8">
    <source>
        <dbReference type="Proteomes" id="UP000490821"/>
    </source>
</evidence>
<name>A0A829Z883_9FIRM</name>
<dbReference type="InterPro" id="IPR011040">
    <property type="entry name" value="Sialidase"/>
</dbReference>
<dbReference type="InterPro" id="IPR023364">
    <property type="entry name" value="Trans_sialidase_dom3"/>
</dbReference>
<feature type="domain" description="F5/8 type C" evidence="6">
    <location>
        <begin position="991"/>
        <end position="1139"/>
    </location>
</feature>
<evidence type="ECO:0000259" key="6">
    <source>
        <dbReference type="PROSITE" id="PS50022"/>
    </source>
</evidence>
<dbReference type="RefSeq" id="WP_172472057.1">
    <property type="nucleotide sequence ID" value="NZ_BLMI01000061.1"/>
</dbReference>
<protein>
    <recommendedName>
        <fullName evidence="3">exo-alpha-sialidase</fullName>
        <ecNumber evidence="3">3.2.1.18</ecNumber>
    </recommendedName>
</protein>
<dbReference type="GO" id="GO:0004308">
    <property type="term" value="F:exo-alpha-sialidase activity"/>
    <property type="evidence" value="ECO:0007669"/>
    <property type="project" value="UniProtKB-EC"/>
</dbReference>
<evidence type="ECO:0000256" key="5">
    <source>
        <dbReference type="SAM" id="SignalP"/>
    </source>
</evidence>
<dbReference type="PROSITE" id="PS50022">
    <property type="entry name" value="FA58C_3"/>
    <property type="match status" value="1"/>
</dbReference>
<dbReference type="Gene3D" id="2.40.220.10">
    <property type="entry name" value="Intramolecular Trans-sialidase, Domain 3"/>
    <property type="match status" value="1"/>
</dbReference>
<evidence type="ECO:0000256" key="2">
    <source>
        <dbReference type="ARBA" id="ARBA00009348"/>
    </source>
</evidence>
<dbReference type="InterPro" id="IPR026856">
    <property type="entry name" value="Sialidase_fam"/>
</dbReference>
<evidence type="ECO:0000256" key="4">
    <source>
        <dbReference type="SAM" id="MobiDB-lite"/>
    </source>
</evidence>
<dbReference type="Gene3D" id="1.20.1270.90">
    <property type="entry name" value="AF1782-like"/>
    <property type="match status" value="1"/>
</dbReference>
<dbReference type="NCBIfam" id="TIGR01167">
    <property type="entry name" value="LPXTG_anchor"/>
    <property type="match status" value="1"/>
</dbReference>
<dbReference type="InterPro" id="IPR008979">
    <property type="entry name" value="Galactose-bd-like_sf"/>
</dbReference>
<comment type="caution">
    <text evidence="7">The sequence shown here is derived from an EMBL/GenBank/DDBJ whole genome shotgun (WGS) entry which is preliminary data.</text>
</comment>
<sequence>MKKGIACSVLVASLLGSTTVMTPLMTIPAYAQESRIIEPTNQYSTDMITVVDNGTGAIDASSDLSNYVNLDDFTINGTFSLGSNSDGGVNSIFFIGDNTTANNYFTLYVIPSTKKLGVELRNASGGQMLSNSNVTLSEIDFTLEHKVTFTMSGNNYYRIYLDGKKVLEGNASSGFTNGVIANPNYMGFGIGSRSTGQNNYPMTGNLKDFELYNSAIDENQIISYHLGKLESVIYEHSSVYYKDANVDRIQDNDNLDKLVAMTKGSISIRYRVNDSNSGRMSLFSISNRDTSNKYIDLYVDPSQDVFGLNIEGTKDFVMPTSSISRANRTVKDTAWHTITITKDNGSGKGFMFYLDGVYIDKYTTAVQEGFFNILEDANAVNLGFIDTSGNDLEALSGVVDYIKAYDEILDTSAISQEHTLTTWQPGQEIDMTNVIKTETENLFYQGYDDSGYRIPSLLKTSKGTLLAAIDKRQTGAQDYGNIDISLRRREANQDTFGDPIIVTDLISNQNSPSSSAFLIDSSMVEDKETGRVYLLVDMFPESSGLMDSSQLTTGTGYTKINGVDYLQLFDTEGNQYTVRPENGLGYVYDDQNNKTEYTVILQNDAPYHERGSLYLNGDYKGNIYMLKDSPDKGELHVLNTQYLWLTYSDDDGKTWANPVDITPQVKQDWMMFLGTGPGVGLQLKDGKLAFPVYSASSNVGGSQSSAMIISADGGKTWTLGESPQENMGNDRKTMNNSGQMFTESQAVQLNNGQVKLFMRNTYANKVYVATSSDGGFTWDRVDRTDINEVYCQLSVVNYTHDGKEYVVMTNPDHSPRTQGMVHIGEVDQTTGDITWTNSQILNTGKFQYSCLSVLENNEDVLFGLLYEDDTDGTFKLRYTEFNDDFIRAGTKTEQMKNPEFVSQSTSVNDGKLNISLTFNQDLLVAGNPQLKLDVGNQIIFADYLSGSGSDTIVFEINLPASINGIMKAVEIIETDGIIENIKNGKVEALNTTIYDFTKIVSGITLDSYTSQHSTSTAENTDGAASNVIDNNPNTYWHSVWGDANINLPQSVTLKLDETKQIYKFAYTPRQNSNSGRIKQYEISVSTDGQEFTSVASGIWQDTNQIQYVEFVPIDAKYIKLTAYEAYAGGAKQSCAVAGIDLYEYSDGVIESGNKTRLTNLVNEINSLDKNNYSKVTVDNLNVSINEAQILLSASIVSQNMLDNAYLNLSKAKKSLVDITKAKDVLIKLNNLNDKDYTVESWAAFVTELTALNKKLDTTVSAREVLDIIVKADYIESQLKPNKDLLQDLINKANGLNRASYTAASLKVVDVEVEKATAVLNNPEATKEEVEAVVAALTKAMSGLEIKPNNPSVDTNTPVKPGDTTASVKTGDDSNLVSALGAVTSLSVIAYLSRKKKK</sequence>
<keyword evidence="7" id="KW-0326">Glycosidase</keyword>
<dbReference type="SUPFAM" id="SSF49785">
    <property type="entry name" value="Galactose-binding domain-like"/>
    <property type="match status" value="1"/>
</dbReference>
<reference evidence="7 8" key="1">
    <citation type="journal article" date="2020" name="Microbiome">
        <title>Single-cell genomics of uncultured bacteria reveals dietary fiber responders in the mouse gut microbiota.</title>
        <authorList>
            <person name="Chijiiwa R."/>
            <person name="Hosokawa M."/>
            <person name="Kogawa M."/>
            <person name="Nishikawa Y."/>
            <person name="Ide K."/>
            <person name="Sakanashi C."/>
            <person name="Takahashi K."/>
            <person name="Takeyama H."/>
        </authorList>
    </citation>
    <scope>NUCLEOTIDE SEQUENCE [LARGE SCALE GENOMIC DNA]</scope>
    <source>
        <strain evidence="7">IMSAGC_017</strain>
    </source>
</reference>
<comment type="catalytic activity">
    <reaction evidence="1">
        <text>Hydrolysis of alpha-(2-&gt;3)-, alpha-(2-&gt;6)-, alpha-(2-&gt;8)- glycosidic linkages of terminal sialic acid residues in oligosaccharides, glycoproteins, glycolipids, colominic acid and synthetic substrates.</text>
        <dbReference type="EC" id="3.2.1.18"/>
    </reaction>
</comment>
<dbReference type="PANTHER" id="PTHR10628:SF30">
    <property type="entry name" value="EXO-ALPHA-SIALIDASE"/>
    <property type="match status" value="1"/>
</dbReference>
<evidence type="ECO:0000256" key="1">
    <source>
        <dbReference type="ARBA" id="ARBA00000427"/>
    </source>
</evidence>
<dbReference type="Pfam" id="PF00754">
    <property type="entry name" value="F5_F8_type_C"/>
    <property type="match status" value="1"/>
</dbReference>
<dbReference type="EMBL" id="BLMI01000061">
    <property type="protein sequence ID" value="GFI40571.1"/>
    <property type="molecule type" value="Genomic_DNA"/>
</dbReference>
<evidence type="ECO:0000256" key="3">
    <source>
        <dbReference type="ARBA" id="ARBA00012733"/>
    </source>
</evidence>
<feature type="compositionally biased region" description="Polar residues" evidence="4">
    <location>
        <begin position="1348"/>
        <end position="1366"/>
    </location>
</feature>
<dbReference type="Gene3D" id="2.60.120.200">
    <property type="match status" value="2"/>
</dbReference>
<dbReference type="SUPFAM" id="SSF50939">
    <property type="entry name" value="Sialidases"/>
    <property type="match status" value="1"/>
</dbReference>
<dbReference type="SUPFAM" id="SSF49899">
    <property type="entry name" value="Concanavalin A-like lectins/glucanases"/>
    <property type="match status" value="2"/>
</dbReference>
<dbReference type="GO" id="GO:0005737">
    <property type="term" value="C:cytoplasm"/>
    <property type="evidence" value="ECO:0007669"/>
    <property type="project" value="TreeGrafter"/>
</dbReference>
<organism evidence="7 8">
    <name type="scientific">Thomasclavelia cocleata</name>
    <dbReference type="NCBI Taxonomy" id="69824"/>
    <lineage>
        <taxon>Bacteria</taxon>
        <taxon>Bacillati</taxon>
        <taxon>Bacillota</taxon>
        <taxon>Erysipelotrichia</taxon>
        <taxon>Erysipelotrichales</taxon>
        <taxon>Coprobacillaceae</taxon>
        <taxon>Thomasclavelia</taxon>
    </lineage>
</organism>
<dbReference type="Gene3D" id="2.120.10.10">
    <property type="match status" value="1"/>
</dbReference>
<dbReference type="PANTHER" id="PTHR10628">
    <property type="entry name" value="SIALIDASE"/>
    <property type="match status" value="1"/>
</dbReference>
<feature type="signal peptide" evidence="5">
    <location>
        <begin position="1"/>
        <end position="22"/>
    </location>
</feature>
<accession>A0A829Z883</accession>
<feature type="chain" id="PRO_5039326811" description="exo-alpha-sialidase" evidence="5">
    <location>
        <begin position="23"/>
        <end position="1397"/>
    </location>
</feature>